<proteinExistence type="predicted"/>
<keyword evidence="3" id="KW-0067">ATP-binding</keyword>
<comment type="caution">
    <text evidence="3">The sequence shown here is derived from an EMBL/GenBank/DDBJ whole genome shotgun (WGS) entry which is preliminary data.</text>
</comment>
<keyword evidence="4" id="KW-1185">Reference proteome</keyword>
<evidence type="ECO:0000313" key="4">
    <source>
        <dbReference type="Proteomes" id="UP000316988"/>
    </source>
</evidence>
<dbReference type="Pfam" id="PF13581">
    <property type="entry name" value="HATPase_c_2"/>
    <property type="match status" value="1"/>
</dbReference>
<dbReference type="InterPro" id="IPR050267">
    <property type="entry name" value="Anti-sigma-factor_SerPK"/>
</dbReference>
<dbReference type="Proteomes" id="UP000316988">
    <property type="component" value="Unassembled WGS sequence"/>
</dbReference>
<sequence>MVSLCRTVNCTVNSPSGFLGDAVGSLFELRGRVVWARMERQEVTMIETSASVRLPFESSTPSLARTKLAAFLTRHEVSPEVIDNGLIVLSEMIANAVSHGSPDDSGSMEITWSINGELLELSVLDAGSGATLKPVDFDEDSLSGRGLSIINRVADRWWVDMSQGTRVSAELAISDAL</sequence>
<dbReference type="GO" id="GO:0004674">
    <property type="term" value="F:protein serine/threonine kinase activity"/>
    <property type="evidence" value="ECO:0007669"/>
    <property type="project" value="UniProtKB-KW"/>
</dbReference>
<protein>
    <submittedName>
        <fullName evidence="3">ATP-binding protein</fullName>
    </submittedName>
</protein>
<keyword evidence="1" id="KW-0418">Kinase</keyword>
<keyword evidence="3" id="KW-0547">Nucleotide-binding</keyword>
<dbReference type="OrthoDB" id="3473090at2"/>
<accession>A0A554RN32</accession>
<dbReference type="AlphaFoldDB" id="A0A554RN32"/>
<organism evidence="3 4">
    <name type="scientific">Aeromicrobium piscarium</name>
    <dbReference type="NCBI Taxonomy" id="2590901"/>
    <lineage>
        <taxon>Bacteria</taxon>
        <taxon>Bacillati</taxon>
        <taxon>Actinomycetota</taxon>
        <taxon>Actinomycetes</taxon>
        <taxon>Propionibacteriales</taxon>
        <taxon>Nocardioidaceae</taxon>
        <taxon>Aeromicrobium</taxon>
    </lineage>
</organism>
<feature type="domain" description="Histidine kinase/HSP90-like ATPase" evidence="2">
    <location>
        <begin position="63"/>
        <end position="167"/>
    </location>
</feature>
<name>A0A554RN32_9ACTN</name>
<dbReference type="PANTHER" id="PTHR35526">
    <property type="entry name" value="ANTI-SIGMA-F FACTOR RSBW-RELATED"/>
    <property type="match status" value="1"/>
</dbReference>
<dbReference type="InterPro" id="IPR036890">
    <property type="entry name" value="HATPase_C_sf"/>
</dbReference>
<gene>
    <name evidence="3" type="ORF">FNM00_17035</name>
</gene>
<keyword evidence="1" id="KW-0723">Serine/threonine-protein kinase</keyword>
<evidence type="ECO:0000256" key="1">
    <source>
        <dbReference type="ARBA" id="ARBA00022527"/>
    </source>
</evidence>
<dbReference type="PANTHER" id="PTHR35526:SF3">
    <property type="entry name" value="ANTI-SIGMA-F FACTOR RSBW"/>
    <property type="match status" value="1"/>
</dbReference>
<dbReference type="GO" id="GO:0005524">
    <property type="term" value="F:ATP binding"/>
    <property type="evidence" value="ECO:0007669"/>
    <property type="project" value="UniProtKB-KW"/>
</dbReference>
<dbReference type="InterPro" id="IPR003594">
    <property type="entry name" value="HATPase_dom"/>
</dbReference>
<reference evidence="3 4" key="1">
    <citation type="submission" date="2019-07" db="EMBL/GenBank/DDBJ databases">
        <authorList>
            <person name="Zhao L.H."/>
        </authorList>
    </citation>
    <scope>NUCLEOTIDE SEQUENCE [LARGE SCALE GENOMIC DNA]</scope>
    <source>
        <strain evidence="3 4">Co35</strain>
    </source>
</reference>
<keyword evidence="1" id="KW-0808">Transferase</keyword>
<dbReference type="CDD" id="cd16936">
    <property type="entry name" value="HATPase_RsbW-like"/>
    <property type="match status" value="1"/>
</dbReference>
<dbReference type="EMBL" id="VLNT01000023">
    <property type="protein sequence ID" value="TSD55431.1"/>
    <property type="molecule type" value="Genomic_DNA"/>
</dbReference>
<evidence type="ECO:0000259" key="2">
    <source>
        <dbReference type="Pfam" id="PF13581"/>
    </source>
</evidence>
<evidence type="ECO:0000313" key="3">
    <source>
        <dbReference type="EMBL" id="TSD55431.1"/>
    </source>
</evidence>
<dbReference type="SUPFAM" id="SSF55874">
    <property type="entry name" value="ATPase domain of HSP90 chaperone/DNA topoisomerase II/histidine kinase"/>
    <property type="match status" value="1"/>
</dbReference>
<dbReference type="Gene3D" id="3.30.565.10">
    <property type="entry name" value="Histidine kinase-like ATPase, C-terminal domain"/>
    <property type="match status" value="1"/>
</dbReference>